<keyword evidence="12" id="KW-0010">Activator</keyword>
<evidence type="ECO:0000256" key="7">
    <source>
        <dbReference type="ARBA" id="ARBA00022771"/>
    </source>
</evidence>
<dbReference type="InterPro" id="IPR035965">
    <property type="entry name" value="PAS-like_dom_sf"/>
</dbReference>
<evidence type="ECO:0000256" key="2">
    <source>
        <dbReference type="ARBA" id="ARBA00022606"/>
    </source>
</evidence>
<dbReference type="Pfam" id="PF13426">
    <property type="entry name" value="PAS_9"/>
    <property type="match status" value="2"/>
</dbReference>
<keyword evidence="5" id="KW-0479">Metal-binding</keyword>
<feature type="compositionally biased region" description="Low complexity" evidence="16">
    <location>
        <begin position="910"/>
        <end position="927"/>
    </location>
</feature>
<feature type="compositionally biased region" description="Polar residues" evidence="16">
    <location>
        <begin position="255"/>
        <end position="276"/>
    </location>
</feature>
<evidence type="ECO:0008006" key="23">
    <source>
        <dbReference type="Google" id="ProtNLM"/>
    </source>
</evidence>
<dbReference type="SMART" id="SM00401">
    <property type="entry name" value="ZnF_GATA"/>
    <property type="match status" value="1"/>
</dbReference>
<dbReference type="InterPro" id="IPR013655">
    <property type="entry name" value="PAS_fold_3"/>
</dbReference>
<dbReference type="Gene3D" id="3.30.450.20">
    <property type="entry name" value="PAS domain"/>
    <property type="match status" value="3"/>
</dbReference>
<dbReference type="Pfam" id="PF08447">
    <property type="entry name" value="PAS_3"/>
    <property type="match status" value="1"/>
</dbReference>
<evidence type="ECO:0000259" key="20">
    <source>
        <dbReference type="PROSITE" id="PS50114"/>
    </source>
</evidence>
<evidence type="ECO:0000256" key="6">
    <source>
        <dbReference type="ARBA" id="ARBA00022737"/>
    </source>
</evidence>
<evidence type="ECO:0000256" key="9">
    <source>
        <dbReference type="ARBA" id="ARBA00022991"/>
    </source>
</evidence>
<feature type="domain" description="PAS" evidence="18">
    <location>
        <begin position="648"/>
        <end position="718"/>
    </location>
</feature>
<dbReference type="GO" id="GO:0008270">
    <property type="term" value="F:zinc ion binding"/>
    <property type="evidence" value="ECO:0007669"/>
    <property type="project" value="UniProtKB-KW"/>
</dbReference>
<dbReference type="InterPro" id="IPR013088">
    <property type="entry name" value="Znf_NHR/GATA"/>
</dbReference>
<dbReference type="GO" id="GO:0043565">
    <property type="term" value="F:sequence-specific DNA binding"/>
    <property type="evidence" value="ECO:0007669"/>
    <property type="project" value="InterPro"/>
</dbReference>
<evidence type="ECO:0000256" key="12">
    <source>
        <dbReference type="ARBA" id="ARBA00023159"/>
    </source>
</evidence>
<keyword evidence="17" id="KW-0732">Signal</keyword>
<evidence type="ECO:0000256" key="4">
    <source>
        <dbReference type="ARBA" id="ARBA00022643"/>
    </source>
</evidence>
<evidence type="ECO:0000259" key="19">
    <source>
        <dbReference type="PROSITE" id="PS50113"/>
    </source>
</evidence>
<feature type="domain" description="GATA-type" evidence="20">
    <location>
        <begin position="1013"/>
        <end position="1046"/>
    </location>
</feature>
<name>G7DSU5_MIXOS</name>
<feature type="compositionally biased region" description="Polar residues" evidence="16">
    <location>
        <begin position="1054"/>
        <end position="1082"/>
    </location>
</feature>
<dbReference type="AlphaFoldDB" id="G7DSU5"/>
<dbReference type="InParanoid" id="G7DSU5"/>
<evidence type="ECO:0000256" key="14">
    <source>
        <dbReference type="ARBA" id="ARBA00023170"/>
    </source>
</evidence>
<evidence type="ECO:0000313" key="21">
    <source>
        <dbReference type="EMBL" id="GAA93655.1"/>
    </source>
</evidence>
<feature type="domain" description="PAC" evidence="19">
    <location>
        <begin position="522"/>
        <end position="576"/>
    </location>
</feature>
<proteinExistence type="predicted"/>
<dbReference type="PROSITE" id="PS50112">
    <property type="entry name" value="PAS"/>
    <property type="match status" value="3"/>
</dbReference>
<dbReference type="InterPro" id="IPR000700">
    <property type="entry name" value="PAS-assoc_C"/>
</dbReference>
<feature type="region of interest" description="Disordered" evidence="16">
    <location>
        <begin position="888"/>
        <end position="941"/>
    </location>
</feature>
<protein>
    <recommendedName>
        <fullName evidence="23">White collar 1 protein</fullName>
    </recommendedName>
</protein>
<dbReference type="InterPro" id="IPR000014">
    <property type="entry name" value="PAS"/>
</dbReference>
<evidence type="ECO:0000256" key="15">
    <source>
        <dbReference type="PROSITE-ProRule" id="PRU00094"/>
    </source>
</evidence>
<sequence length="1103" mass="119910">MSFVHALTQSLVLLLHACPSTRPSNRSTPFLASFPASLWQSSRPIIATPDSNGSTSKILQAPVAPALEISKTVLAQRGETLDVRYRYVPEQLSLLPRSSPSLSRTHSPLSPLCSIDASELFDYSQSQQTTLPCPSNNVGLHITFDRQVHSLEITLAGLNGPHRSIYCASGAATRIYLTTRSSNNLELIPFATLLRSRYHCYNSVAVLVTQATFERNLRISLSNTTDMSSYNLVTPPIDAAHMSFESAHARNPDWSVNSQTSYAQPANATASSSINKRSADHFDPTDEAAQGLDPSSFSKVTFQMPSFLAGGPAGQFASGPAIAEMPPTHNSQTPFLNMNSSFAAVSPTRKTAKYVPDPSNPVYGNYGSSVVGVNPDLTPFPIEAKMEAAKLNAAGKDEDFEATNAGLPEPIGGNFPGLYSSSGFDMVSVLARVAARPNPQINVGPVDTSCSFLVVDARKYDFPIVFASETFSKLTGYETDEIIGRNCRFLQAPSGDVQMGSRRKYTDSNAVYHMRTHVMAGKESQVSIINYRKNGQPFINLITIVPITWDTDEIAYFVGFQVDLVEQPNAILEKLRNGSYVVNYSLLPNTPFNPTGSSQAPNKINDGSLAASVSAYQVEEPMRSEEAKSSAEMLSILGTNYSDDGEDVKAWQKALLGQTHDLVHVLSLKGSLLYVSPSSARMLEYEPEELVGHTISQLCHPSDIIPVMRELKESSNATDPNHTVSLLYRIRRKNSGYIWIEAHGKLHLEPGKGRKCVILVGRERPIYRMSWRDVKQTGSFGDEEFWSKLSLDGLFLYSTSSVSSMLDFTADEMIGTSIYQLVRPDRTTDVTKALDQAAAGNPVSLHHHLKQRSGEYIAVVTHFHPHMIDDSSSGAQHPAVICQTNKLSSETTRTAHRPRHDGGVNTSFASNDMQRSSSSNSMIAIASPESSDEANTPSPFSAIPSTYKTLMSAPQSDNIFEELDATRSTSWQYELHQLKIINKKLREELELLEAAKRKRNKRKLAAAGGSGSPSTVKSCANCHTTSAPEWRTGPSGPKTLCNACGLRWAKATRGSGNSQTDSASSQRSASIEANSAVSSGSESAGPVPGYQPAAGFNTTTRPF</sequence>
<keyword evidence="11" id="KW-0238">DNA-binding</keyword>
<feature type="domain" description="PAS" evidence="18">
    <location>
        <begin position="452"/>
        <end position="486"/>
    </location>
</feature>
<dbReference type="SUPFAM" id="SSF55785">
    <property type="entry name" value="PYP-like sensor domain (PAS domain)"/>
    <property type="match status" value="3"/>
</dbReference>
<evidence type="ECO:0000256" key="13">
    <source>
        <dbReference type="ARBA" id="ARBA00023163"/>
    </source>
</evidence>
<evidence type="ECO:0000256" key="8">
    <source>
        <dbReference type="ARBA" id="ARBA00022833"/>
    </source>
</evidence>
<keyword evidence="3" id="KW-0285">Flavoprotein</keyword>
<evidence type="ECO:0000313" key="22">
    <source>
        <dbReference type="Proteomes" id="UP000009131"/>
    </source>
</evidence>
<dbReference type="NCBIfam" id="TIGR00229">
    <property type="entry name" value="sensory_box"/>
    <property type="match status" value="1"/>
</dbReference>
<keyword evidence="6" id="KW-0677">Repeat</keyword>
<dbReference type="Proteomes" id="UP000009131">
    <property type="component" value="Unassembled WGS sequence"/>
</dbReference>
<gene>
    <name evidence="21" type="primary">Mo00300</name>
    <name evidence="21" type="ORF">E5Q_00300</name>
</gene>
<dbReference type="EMBL" id="BABT02000011">
    <property type="protein sequence ID" value="GAA93655.1"/>
    <property type="molecule type" value="Genomic_DNA"/>
</dbReference>
<evidence type="ECO:0000256" key="17">
    <source>
        <dbReference type="SAM" id="SignalP"/>
    </source>
</evidence>
<dbReference type="OrthoDB" id="447251at2759"/>
<feature type="compositionally biased region" description="Polar residues" evidence="16">
    <location>
        <begin position="1012"/>
        <end position="1027"/>
    </location>
</feature>
<dbReference type="PROSITE" id="PS50114">
    <property type="entry name" value="GATA_ZN_FINGER_2"/>
    <property type="match status" value="1"/>
</dbReference>
<feature type="chain" id="PRO_5009955479" description="White collar 1 protein" evidence="17">
    <location>
        <begin position="24"/>
        <end position="1103"/>
    </location>
</feature>
<keyword evidence="13" id="KW-0804">Transcription</keyword>
<evidence type="ECO:0000256" key="10">
    <source>
        <dbReference type="ARBA" id="ARBA00023015"/>
    </source>
</evidence>
<keyword evidence="2" id="KW-0716">Sensory transduction</keyword>
<dbReference type="Gene3D" id="3.30.50.10">
    <property type="entry name" value="Erythroid Transcription Factor GATA-1, subunit A"/>
    <property type="match status" value="1"/>
</dbReference>
<feature type="region of interest" description="Disordered" evidence="16">
    <location>
        <begin position="1052"/>
        <end position="1103"/>
    </location>
</feature>
<dbReference type="PROSITE" id="PS50113">
    <property type="entry name" value="PAC"/>
    <property type="match status" value="1"/>
</dbReference>
<evidence type="ECO:0000259" key="18">
    <source>
        <dbReference type="PROSITE" id="PS50112"/>
    </source>
</evidence>
<dbReference type="InterPro" id="IPR001610">
    <property type="entry name" value="PAC"/>
</dbReference>
<feature type="signal peptide" evidence="17">
    <location>
        <begin position="1"/>
        <end position="23"/>
    </location>
</feature>
<dbReference type="SMART" id="SM00091">
    <property type="entry name" value="PAS"/>
    <property type="match status" value="3"/>
</dbReference>
<keyword evidence="9" id="KW-0157">Chromophore</keyword>
<dbReference type="PANTHER" id="PTHR47429:SF7">
    <property type="entry name" value="GATA-FACTOR"/>
    <property type="match status" value="1"/>
</dbReference>
<dbReference type="CDD" id="cd00130">
    <property type="entry name" value="PAS"/>
    <property type="match status" value="3"/>
</dbReference>
<evidence type="ECO:0000256" key="16">
    <source>
        <dbReference type="SAM" id="MobiDB-lite"/>
    </source>
</evidence>
<comment type="caution">
    <text evidence="21">The sequence shown here is derived from an EMBL/GenBank/DDBJ whole genome shotgun (WGS) entry which is preliminary data.</text>
</comment>
<evidence type="ECO:0000256" key="11">
    <source>
        <dbReference type="ARBA" id="ARBA00023125"/>
    </source>
</evidence>
<dbReference type="FunFam" id="3.30.450.20:FF:000064">
    <property type="entry name" value="Vivid PAS protein VVD"/>
    <property type="match status" value="1"/>
</dbReference>
<dbReference type="STRING" id="764103.G7DSU5"/>
<evidence type="ECO:0000256" key="3">
    <source>
        <dbReference type="ARBA" id="ARBA00022630"/>
    </source>
</evidence>
<dbReference type="RefSeq" id="XP_014565675.1">
    <property type="nucleotide sequence ID" value="XM_014710189.1"/>
</dbReference>
<dbReference type="SMART" id="SM00086">
    <property type="entry name" value="PAC"/>
    <property type="match status" value="2"/>
</dbReference>
<dbReference type="CDD" id="cd00202">
    <property type="entry name" value="ZnF_GATA"/>
    <property type="match status" value="1"/>
</dbReference>
<evidence type="ECO:0000256" key="1">
    <source>
        <dbReference type="ARBA" id="ARBA00022543"/>
    </source>
</evidence>
<keyword evidence="7 15" id="KW-0863">Zinc-finger</keyword>
<dbReference type="PANTHER" id="PTHR47429">
    <property type="entry name" value="PROTEIN TWIN LOV 1"/>
    <property type="match status" value="1"/>
</dbReference>
<dbReference type="eggNOG" id="KOG1601">
    <property type="taxonomic scope" value="Eukaryota"/>
</dbReference>
<keyword evidence="10" id="KW-0805">Transcription regulation</keyword>
<keyword evidence="4" id="KW-0288">FMN</keyword>
<dbReference type="InterPro" id="IPR000679">
    <property type="entry name" value="Znf_GATA"/>
</dbReference>
<feature type="region of interest" description="Disordered" evidence="16">
    <location>
        <begin position="999"/>
        <end position="1036"/>
    </location>
</feature>
<keyword evidence="22" id="KW-1185">Reference proteome</keyword>
<feature type="domain" description="PAS" evidence="18">
    <location>
        <begin position="789"/>
        <end position="841"/>
    </location>
</feature>
<reference evidence="21 22" key="1">
    <citation type="journal article" date="2011" name="J. Gen. Appl. Microbiol.">
        <title>Draft genome sequencing of the enigmatic basidiomycete Mixia osmundae.</title>
        <authorList>
            <person name="Nishida H."/>
            <person name="Nagatsuka Y."/>
            <person name="Sugiyama J."/>
        </authorList>
    </citation>
    <scope>NUCLEOTIDE SEQUENCE [LARGE SCALE GENOMIC DNA]</scope>
    <source>
        <strain evidence="22">CBS 9802 / IAM 14324 / JCM 22182 / KY 12970</strain>
    </source>
</reference>
<dbReference type="HOGENOM" id="CLU_282859_0_0_1"/>
<accession>G7DSU5</accession>
<keyword evidence="14" id="KW-0675">Receptor</keyword>
<organism evidence="21 22">
    <name type="scientific">Mixia osmundae (strain CBS 9802 / IAM 14324 / JCM 22182 / KY 12970)</name>
    <dbReference type="NCBI Taxonomy" id="764103"/>
    <lineage>
        <taxon>Eukaryota</taxon>
        <taxon>Fungi</taxon>
        <taxon>Dikarya</taxon>
        <taxon>Basidiomycota</taxon>
        <taxon>Pucciniomycotina</taxon>
        <taxon>Mixiomycetes</taxon>
        <taxon>Mixiales</taxon>
        <taxon>Mixiaceae</taxon>
        <taxon>Mixia</taxon>
    </lineage>
</organism>
<dbReference type="GO" id="GO:0006355">
    <property type="term" value="P:regulation of DNA-templated transcription"/>
    <property type="evidence" value="ECO:0007669"/>
    <property type="project" value="InterPro"/>
</dbReference>
<dbReference type="GO" id="GO:0009881">
    <property type="term" value="F:photoreceptor activity"/>
    <property type="evidence" value="ECO:0007669"/>
    <property type="project" value="UniProtKB-KW"/>
</dbReference>
<dbReference type="SUPFAM" id="SSF57716">
    <property type="entry name" value="Glucocorticoid receptor-like (DNA-binding domain)"/>
    <property type="match status" value="1"/>
</dbReference>
<reference evidence="21 22" key="2">
    <citation type="journal article" date="2012" name="Open Biol.">
        <title>Characteristics of nucleosomes and linker DNA regions on the genome of the basidiomycete Mixia osmundae revealed by mono- and dinucleosome mapping.</title>
        <authorList>
            <person name="Nishida H."/>
            <person name="Kondo S."/>
            <person name="Matsumoto T."/>
            <person name="Suzuki Y."/>
            <person name="Yoshikawa H."/>
            <person name="Taylor T.D."/>
            <person name="Sugiyama J."/>
        </authorList>
    </citation>
    <scope>NUCLEOTIDE SEQUENCE [LARGE SCALE GENOMIC DNA]</scope>
    <source>
        <strain evidence="22">CBS 9802 / IAM 14324 / JCM 22182 / KY 12970</strain>
    </source>
</reference>
<feature type="region of interest" description="Disordered" evidence="16">
    <location>
        <begin position="255"/>
        <end position="293"/>
    </location>
</feature>
<keyword evidence="1" id="KW-0600">Photoreceptor protein</keyword>
<evidence type="ECO:0000256" key="5">
    <source>
        <dbReference type="ARBA" id="ARBA00022723"/>
    </source>
</evidence>
<keyword evidence="8" id="KW-0862">Zinc</keyword>
<dbReference type="Pfam" id="PF00320">
    <property type="entry name" value="GATA"/>
    <property type="match status" value="1"/>
</dbReference>
<dbReference type="GO" id="GO:0005634">
    <property type="term" value="C:nucleus"/>
    <property type="evidence" value="ECO:0007669"/>
    <property type="project" value="TreeGrafter"/>
</dbReference>